<evidence type="ECO:0000313" key="2">
    <source>
        <dbReference type="EMBL" id="MBC8756066.1"/>
    </source>
</evidence>
<name>A0ABR7QCH2_9FLAO</name>
<evidence type="ECO:0000313" key="3">
    <source>
        <dbReference type="Proteomes" id="UP000619238"/>
    </source>
</evidence>
<reference evidence="2 3" key="1">
    <citation type="submission" date="2020-07" db="EMBL/GenBank/DDBJ databases">
        <title>Description of Kordia aestuariivivens sp. nov., isolated from a tidal flat.</title>
        <authorList>
            <person name="Park S."/>
            <person name="Yoon J.-H."/>
        </authorList>
    </citation>
    <scope>NUCLEOTIDE SEQUENCE [LARGE SCALE GENOMIC DNA]</scope>
    <source>
        <strain evidence="2 3">YSTF-M3</strain>
    </source>
</reference>
<dbReference type="RefSeq" id="WP_187563105.1">
    <property type="nucleotide sequence ID" value="NZ_JACGWS010000009.1"/>
</dbReference>
<proteinExistence type="predicted"/>
<evidence type="ECO:0000259" key="1">
    <source>
        <dbReference type="Pfam" id="PF20862"/>
    </source>
</evidence>
<comment type="caution">
    <text evidence="2">The sequence shown here is derived from an EMBL/GenBank/DDBJ whole genome shotgun (WGS) entry which is preliminary data.</text>
</comment>
<feature type="domain" description="DUF6843" evidence="1">
    <location>
        <begin position="30"/>
        <end position="100"/>
    </location>
</feature>
<dbReference type="InterPro" id="IPR049293">
    <property type="entry name" value="DUF6843"/>
</dbReference>
<gene>
    <name evidence="2" type="ORF">H2O64_15420</name>
</gene>
<organism evidence="2 3">
    <name type="scientific">Kordia aestuariivivens</name>
    <dbReference type="NCBI Taxonomy" id="2759037"/>
    <lineage>
        <taxon>Bacteria</taxon>
        <taxon>Pseudomonadati</taxon>
        <taxon>Bacteroidota</taxon>
        <taxon>Flavobacteriia</taxon>
        <taxon>Flavobacteriales</taxon>
        <taxon>Flavobacteriaceae</taxon>
        <taxon>Kordia</taxon>
    </lineage>
</organism>
<dbReference type="PROSITE" id="PS51257">
    <property type="entry name" value="PROKAR_LIPOPROTEIN"/>
    <property type="match status" value="1"/>
</dbReference>
<accession>A0ABR7QCH2</accession>
<keyword evidence="3" id="KW-1185">Reference proteome</keyword>
<dbReference type="Proteomes" id="UP000619238">
    <property type="component" value="Unassembled WGS sequence"/>
</dbReference>
<protein>
    <recommendedName>
        <fullName evidence="1">DUF6843 domain-containing protein</fullName>
    </recommendedName>
</protein>
<sequence length="160" mass="18833">MEIRRKVNRITISLYLIAAILMSSCFTNSSRDIYILPDNYEGCVLIVFDVKKSSSKDFDNQGNRIFYIPNNGILESQFKPRYGTNLRPKFYYKNDLGLKELDYIESNQWNNDIEDSTRVASTLEYGENLKPWRSFIVGKFGDQNICSDRHKNVLNYFRNR</sequence>
<dbReference type="Pfam" id="PF20862">
    <property type="entry name" value="DUF6843"/>
    <property type="match status" value="1"/>
</dbReference>
<dbReference type="EMBL" id="JACGWS010000009">
    <property type="protein sequence ID" value="MBC8756066.1"/>
    <property type="molecule type" value="Genomic_DNA"/>
</dbReference>